<dbReference type="Proteomes" id="UP000657574">
    <property type="component" value="Unassembled WGS sequence"/>
</dbReference>
<feature type="transmembrane region" description="Helical" evidence="1">
    <location>
        <begin position="28"/>
        <end position="51"/>
    </location>
</feature>
<dbReference type="RefSeq" id="WP_189317753.1">
    <property type="nucleotide sequence ID" value="NZ_BMQA01000139.1"/>
</dbReference>
<keyword evidence="1" id="KW-0812">Transmembrane</keyword>
<dbReference type="AlphaFoldDB" id="A0A917PDR8"/>
<feature type="transmembrane region" description="Helical" evidence="1">
    <location>
        <begin position="98"/>
        <end position="116"/>
    </location>
</feature>
<gene>
    <name evidence="2" type="ORF">GCM10010121_098230</name>
</gene>
<evidence type="ECO:0000313" key="3">
    <source>
        <dbReference type="Proteomes" id="UP000657574"/>
    </source>
</evidence>
<keyword evidence="1" id="KW-1133">Transmembrane helix</keyword>
<keyword evidence="1" id="KW-0472">Membrane</keyword>
<name>A0A917PDR8_9ACTN</name>
<feature type="transmembrane region" description="Helical" evidence="1">
    <location>
        <begin position="71"/>
        <end position="91"/>
    </location>
</feature>
<keyword evidence="3" id="KW-1185">Reference proteome</keyword>
<organism evidence="2 3">
    <name type="scientific">Streptomyces brasiliensis</name>
    <dbReference type="NCBI Taxonomy" id="1954"/>
    <lineage>
        <taxon>Bacteria</taxon>
        <taxon>Bacillati</taxon>
        <taxon>Actinomycetota</taxon>
        <taxon>Actinomycetes</taxon>
        <taxon>Kitasatosporales</taxon>
        <taxon>Streptomycetaceae</taxon>
        <taxon>Streptomyces</taxon>
    </lineage>
</organism>
<evidence type="ECO:0000313" key="2">
    <source>
        <dbReference type="EMBL" id="GGJ72044.1"/>
    </source>
</evidence>
<reference evidence="2" key="1">
    <citation type="journal article" date="2014" name="Int. J. Syst. Evol. Microbiol.">
        <title>Complete genome sequence of Corynebacterium casei LMG S-19264T (=DSM 44701T), isolated from a smear-ripened cheese.</title>
        <authorList>
            <consortium name="US DOE Joint Genome Institute (JGI-PGF)"/>
            <person name="Walter F."/>
            <person name="Albersmeier A."/>
            <person name="Kalinowski J."/>
            <person name="Ruckert C."/>
        </authorList>
    </citation>
    <scope>NUCLEOTIDE SEQUENCE</scope>
    <source>
        <strain evidence="2">JCM 3086</strain>
    </source>
</reference>
<evidence type="ECO:0000256" key="1">
    <source>
        <dbReference type="SAM" id="Phobius"/>
    </source>
</evidence>
<proteinExistence type="predicted"/>
<comment type="caution">
    <text evidence="2">The sequence shown here is derived from an EMBL/GenBank/DDBJ whole genome shotgun (WGS) entry which is preliminary data.</text>
</comment>
<sequence length="282" mass="29458">MARQFEDGTHRLIWNQSVTRTRWLAAKLALLGLTSLIVTGGLSLLLTWSASRYDLVKGARFSAAYFDTRNVVPLGYALFAFVLGTLVGLIVRRLLMAMAVTLVVFAAVQIVIPSALRAHYLPPSTSSVALSADVLTDSAFTISTKSVSLFNYSAPGAWSLTSKSEVVDANGKAVAGKAVSACISPGDDGPQVDDKCLSKLSLHFDYTSRRLTATGRSSGSSCPDSPSSVPCWPGWASGGSATGRADAVRHPRDDDAAGCSIACDRAPGRGGFTPTASAIPAG</sequence>
<dbReference type="EMBL" id="BMQA01000139">
    <property type="protein sequence ID" value="GGJ72044.1"/>
    <property type="molecule type" value="Genomic_DNA"/>
</dbReference>
<protein>
    <submittedName>
        <fullName evidence="2">Uncharacterized protein</fullName>
    </submittedName>
</protein>
<accession>A0A917PDR8</accession>
<reference evidence="2" key="2">
    <citation type="submission" date="2020-09" db="EMBL/GenBank/DDBJ databases">
        <authorList>
            <person name="Sun Q."/>
            <person name="Ohkuma M."/>
        </authorList>
    </citation>
    <scope>NUCLEOTIDE SEQUENCE</scope>
    <source>
        <strain evidence="2">JCM 3086</strain>
    </source>
</reference>